<feature type="chain" id="PRO_5014695168" evidence="2">
    <location>
        <begin position="17"/>
        <end position="221"/>
    </location>
</feature>
<evidence type="ECO:0000256" key="1">
    <source>
        <dbReference type="SAM" id="MobiDB-lite"/>
    </source>
</evidence>
<accession>A0A2M4C5X1</accession>
<dbReference type="EMBL" id="GGFJ01011494">
    <property type="protein sequence ID" value="MBW60635.1"/>
    <property type="molecule type" value="Transcribed_RNA"/>
</dbReference>
<feature type="signal peptide" evidence="2">
    <location>
        <begin position="1"/>
        <end position="16"/>
    </location>
</feature>
<organism evidence="3">
    <name type="scientific">Anopheles marajoara</name>
    <dbReference type="NCBI Taxonomy" id="58244"/>
    <lineage>
        <taxon>Eukaryota</taxon>
        <taxon>Metazoa</taxon>
        <taxon>Ecdysozoa</taxon>
        <taxon>Arthropoda</taxon>
        <taxon>Hexapoda</taxon>
        <taxon>Insecta</taxon>
        <taxon>Pterygota</taxon>
        <taxon>Neoptera</taxon>
        <taxon>Endopterygota</taxon>
        <taxon>Diptera</taxon>
        <taxon>Nematocera</taxon>
        <taxon>Culicoidea</taxon>
        <taxon>Culicidae</taxon>
        <taxon>Anophelinae</taxon>
        <taxon>Anopheles</taxon>
    </lineage>
</organism>
<feature type="compositionally biased region" description="Polar residues" evidence="1">
    <location>
        <begin position="105"/>
        <end position="119"/>
    </location>
</feature>
<evidence type="ECO:0000256" key="2">
    <source>
        <dbReference type="SAM" id="SignalP"/>
    </source>
</evidence>
<dbReference type="AlphaFoldDB" id="A0A2M4C5X1"/>
<keyword evidence="2" id="KW-0732">Signal</keyword>
<proteinExistence type="predicted"/>
<name>A0A2M4C5X1_9DIPT</name>
<sequence>MMMMMMLICSMTSTVCVNLLNYLEINITGPLRDAATRSGWWIVSLCKCIRSGSTALLLLLCIAERWRKHPKNNRTTKRRHETSVASRDGGDHVKYLAHFTGQTLIGNHPSSRQHGNTTFRSSSSSRRCDRSSTAVVAYFGKIGVCDRRRTSGGRNHRAPGERSCFAHSIKSEASDPLMTQCDQCLYVIVGRIGAEFAVCESSFSRLSDAILTRSIAWYRRD</sequence>
<reference evidence="3" key="1">
    <citation type="submission" date="2018-01" db="EMBL/GenBank/DDBJ databases">
        <title>An insight into the sialome of Amazonian anophelines.</title>
        <authorList>
            <person name="Ribeiro J.M."/>
            <person name="Scarpassa V."/>
            <person name="Calvo E."/>
        </authorList>
    </citation>
    <scope>NUCLEOTIDE SEQUENCE</scope>
    <source>
        <tissue evidence="3">Salivary glands</tissue>
    </source>
</reference>
<evidence type="ECO:0000313" key="3">
    <source>
        <dbReference type="EMBL" id="MBW60635.1"/>
    </source>
</evidence>
<feature type="region of interest" description="Disordered" evidence="1">
    <location>
        <begin position="105"/>
        <end position="126"/>
    </location>
</feature>
<protein>
    <submittedName>
        <fullName evidence="3">Putative secreted protein</fullName>
    </submittedName>
</protein>